<dbReference type="AlphaFoldDB" id="A0A0M6Z6Z5"/>
<dbReference type="SUPFAM" id="SSF52540">
    <property type="entry name" value="P-loop containing nucleoside triphosphate hydrolases"/>
    <property type="match status" value="1"/>
</dbReference>
<feature type="transmembrane region" description="Helical" evidence="5">
    <location>
        <begin position="20"/>
        <end position="47"/>
    </location>
</feature>
<gene>
    <name evidence="7" type="ORF">LA5096_02498</name>
</gene>
<dbReference type="GO" id="GO:0005524">
    <property type="term" value="F:ATP binding"/>
    <property type="evidence" value="ECO:0007669"/>
    <property type="project" value="InterPro"/>
</dbReference>
<dbReference type="PROSITE" id="PS50929">
    <property type="entry name" value="ABC_TM1F"/>
    <property type="match status" value="1"/>
</dbReference>
<dbReference type="Proteomes" id="UP000049983">
    <property type="component" value="Unassembled WGS sequence"/>
</dbReference>
<dbReference type="STRING" id="311410.LA5095_01243"/>
<evidence type="ECO:0000256" key="3">
    <source>
        <dbReference type="ARBA" id="ARBA00022989"/>
    </source>
</evidence>
<dbReference type="GO" id="GO:0005886">
    <property type="term" value="C:plasma membrane"/>
    <property type="evidence" value="ECO:0007669"/>
    <property type="project" value="UniProtKB-SubCell"/>
</dbReference>
<dbReference type="GO" id="GO:0140359">
    <property type="term" value="F:ABC-type transporter activity"/>
    <property type="evidence" value="ECO:0007669"/>
    <property type="project" value="InterPro"/>
</dbReference>
<dbReference type="InterPro" id="IPR011527">
    <property type="entry name" value="ABC1_TM_dom"/>
</dbReference>
<evidence type="ECO:0000313" key="7">
    <source>
        <dbReference type="EMBL" id="CTQ70368.1"/>
    </source>
</evidence>
<evidence type="ECO:0000313" key="8">
    <source>
        <dbReference type="Proteomes" id="UP000049983"/>
    </source>
</evidence>
<dbReference type="RefSeq" id="WP_055113115.1">
    <property type="nucleotide sequence ID" value="NZ_CXWA01000001.1"/>
</dbReference>
<dbReference type="InterPro" id="IPR036640">
    <property type="entry name" value="ABC1_TM_sf"/>
</dbReference>
<dbReference type="Gene3D" id="1.20.1560.10">
    <property type="entry name" value="ABC transporter type 1, transmembrane domain"/>
    <property type="match status" value="1"/>
</dbReference>
<reference evidence="8" key="1">
    <citation type="submission" date="2015-07" db="EMBL/GenBank/DDBJ databases">
        <authorList>
            <person name="Rodrigo-Torres Lidia"/>
            <person name="Arahal R.David."/>
        </authorList>
    </citation>
    <scope>NUCLEOTIDE SEQUENCE [LARGE SCALE GENOMIC DNA]</scope>
    <source>
        <strain evidence="8">CECT 5096</strain>
    </source>
</reference>
<protein>
    <recommendedName>
        <fullName evidence="6">ABC transmembrane type-1 domain-containing protein</fullName>
    </recommendedName>
</protein>
<evidence type="ECO:0000256" key="5">
    <source>
        <dbReference type="SAM" id="Phobius"/>
    </source>
</evidence>
<organism evidence="7 8">
    <name type="scientific">Roseibium album</name>
    <dbReference type="NCBI Taxonomy" id="311410"/>
    <lineage>
        <taxon>Bacteria</taxon>
        <taxon>Pseudomonadati</taxon>
        <taxon>Pseudomonadota</taxon>
        <taxon>Alphaproteobacteria</taxon>
        <taxon>Hyphomicrobiales</taxon>
        <taxon>Stappiaceae</taxon>
        <taxon>Roseibium</taxon>
    </lineage>
</organism>
<accession>A0A0M6Z6Z5</accession>
<keyword evidence="8" id="KW-1185">Reference proteome</keyword>
<proteinExistence type="predicted"/>
<evidence type="ECO:0000256" key="4">
    <source>
        <dbReference type="ARBA" id="ARBA00023136"/>
    </source>
</evidence>
<dbReference type="InterPro" id="IPR027417">
    <property type="entry name" value="P-loop_NTPase"/>
</dbReference>
<keyword evidence="4 5" id="KW-0472">Membrane</keyword>
<comment type="subcellular location">
    <subcellularLocation>
        <location evidence="1">Cell membrane</location>
        <topology evidence="1">Multi-pass membrane protein</topology>
    </subcellularLocation>
</comment>
<feature type="transmembrane region" description="Helical" evidence="5">
    <location>
        <begin position="53"/>
        <end position="75"/>
    </location>
</feature>
<feature type="transmembrane region" description="Helical" evidence="5">
    <location>
        <begin position="133"/>
        <end position="152"/>
    </location>
</feature>
<keyword evidence="2 5" id="KW-0812">Transmembrane</keyword>
<keyword evidence="3 5" id="KW-1133">Transmembrane helix</keyword>
<name>A0A0M6Z6Z5_9HYPH</name>
<sequence length="509" mass="55314">MPRQKADPGIPPLWNVRRVIVCTGLILIGIVQTLGAIALSSSAAALLTGAKNIHGLPVAPALVAAALTGFVSFVVQHRTAERFALSYVHDVRVCYARHVLLLPFDGKSPELGLSLTRLVNDLGAVKLWLSRGLLALVTLAASLLTLTLWLALAERSFLVPLVSCLALWTLGIALALAPLRKSIRRSRQKRGRLAVLLGRALPERLPLLMHGKLAPVTDRLTRTSTEVCNLLVTRATWSGAMRALSRATFPCAAGVFALTEGIEGGKIALFLLIFGFVSTQLESGAAGLEFFEAYRVARDKLQRVFNLPTLAPFKTVAEQVPDWQKSIEIVLLELPSGEKLSAGIEAGACTRICHDNTRDLRHIALSLSGLTRRPSQERILIDGVTFADIGRKSLWRNVALLSPENGIPAYQKNRPAFLFGARRDPCGDEQAAVRSSLGLDEDWTAGVTQKMPESERVRIRIARALLRKPKLLIVHDDSLSGNDCLALRLQELATDHGTTLVILAKNDPS</sequence>
<dbReference type="GeneID" id="97669879"/>
<feature type="domain" description="ABC transmembrane type-1" evidence="6">
    <location>
        <begin position="19"/>
        <end position="293"/>
    </location>
</feature>
<dbReference type="SUPFAM" id="SSF90123">
    <property type="entry name" value="ABC transporter transmembrane region"/>
    <property type="match status" value="1"/>
</dbReference>
<dbReference type="Gene3D" id="3.40.50.300">
    <property type="entry name" value="P-loop containing nucleotide triphosphate hydrolases"/>
    <property type="match status" value="1"/>
</dbReference>
<evidence type="ECO:0000256" key="1">
    <source>
        <dbReference type="ARBA" id="ARBA00004651"/>
    </source>
</evidence>
<dbReference type="EMBL" id="CXWC01000010">
    <property type="protein sequence ID" value="CTQ70368.1"/>
    <property type="molecule type" value="Genomic_DNA"/>
</dbReference>
<feature type="transmembrane region" description="Helical" evidence="5">
    <location>
        <begin position="158"/>
        <end position="179"/>
    </location>
</feature>
<dbReference type="OrthoDB" id="7341239at2"/>
<evidence type="ECO:0000256" key="2">
    <source>
        <dbReference type="ARBA" id="ARBA00022692"/>
    </source>
</evidence>
<evidence type="ECO:0000259" key="6">
    <source>
        <dbReference type="PROSITE" id="PS50929"/>
    </source>
</evidence>